<proteinExistence type="predicted"/>
<gene>
    <name evidence="2" type="ORF">AVDCRST_MAG34-1953</name>
</gene>
<accession>A0A6J4MCE9</accession>
<dbReference type="AlphaFoldDB" id="A0A6J4MCE9"/>
<dbReference type="Pfam" id="PF00106">
    <property type="entry name" value="adh_short"/>
    <property type="match status" value="1"/>
</dbReference>
<dbReference type="SUPFAM" id="SSF51735">
    <property type="entry name" value="NAD(P)-binding Rossmann-fold domains"/>
    <property type="match status" value="1"/>
</dbReference>
<sequence length="245" mass="24773">MSDAASNPASDPASNPTGTPAGNPVVVVVGVGPGVGASVARRYARAAYDVGLVGRDQATLTHLGQELQTDGTTAGWCDAEVTDPAALAEAVEQLGSHGGRIDVLHFNPSAFRGKDLMELTVPELLADVALGVGGLLTAAQAARPFMGSGARITATGSAAADRPSADAATLGVQKAGLRNLVRSLDRALRPAGIRAASVTVNGVLRPADPSSPFHPDQVAEALFAAAHQDETAWRTEVAYPAAASP</sequence>
<dbReference type="Gene3D" id="3.40.50.720">
    <property type="entry name" value="NAD(P)-binding Rossmann-like Domain"/>
    <property type="match status" value="1"/>
</dbReference>
<feature type="region of interest" description="Disordered" evidence="1">
    <location>
        <begin position="1"/>
        <end position="22"/>
    </location>
</feature>
<evidence type="ECO:0000256" key="1">
    <source>
        <dbReference type="SAM" id="MobiDB-lite"/>
    </source>
</evidence>
<dbReference type="EMBL" id="CADCUI010000045">
    <property type="protein sequence ID" value="CAA9354223.1"/>
    <property type="molecule type" value="Genomic_DNA"/>
</dbReference>
<dbReference type="InterPro" id="IPR002347">
    <property type="entry name" value="SDR_fam"/>
</dbReference>
<dbReference type="PANTHER" id="PTHR43431">
    <property type="entry name" value="OXIDOREDUCTASE, SHORT CHAIN DEHYDROGENASE/REDUCTASE FAMILY (AFU_ORTHOLOGUE AFUA_5G14000)"/>
    <property type="match status" value="1"/>
</dbReference>
<protein>
    <submittedName>
        <fullName evidence="2">Short-chain dehydrogenase/reductase SDR</fullName>
    </submittedName>
</protein>
<evidence type="ECO:0000313" key="2">
    <source>
        <dbReference type="EMBL" id="CAA9354223.1"/>
    </source>
</evidence>
<reference evidence="2" key="1">
    <citation type="submission" date="2020-02" db="EMBL/GenBank/DDBJ databases">
        <authorList>
            <person name="Meier V. D."/>
        </authorList>
    </citation>
    <scope>NUCLEOTIDE SEQUENCE</scope>
    <source>
        <strain evidence="2">AVDCRST_MAG34</strain>
    </source>
</reference>
<dbReference type="InterPro" id="IPR036291">
    <property type="entry name" value="NAD(P)-bd_dom_sf"/>
</dbReference>
<dbReference type="PANTHER" id="PTHR43431:SF1">
    <property type="entry name" value="OS08G0476300 PROTEIN"/>
    <property type="match status" value="1"/>
</dbReference>
<organism evidence="2">
    <name type="scientific">uncultured Nocardioidaceae bacterium</name>
    <dbReference type="NCBI Taxonomy" id="253824"/>
    <lineage>
        <taxon>Bacteria</taxon>
        <taxon>Bacillati</taxon>
        <taxon>Actinomycetota</taxon>
        <taxon>Actinomycetes</taxon>
        <taxon>Propionibacteriales</taxon>
        <taxon>Nocardioidaceae</taxon>
        <taxon>environmental samples</taxon>
    </lineage>
</organism>
<dbReference type="CDD" id="cd05233">
    <property type="entry name" value="SDR_c"/>
    <property type="match status" value="1"/>
</dbReference>
<dbReference type="PRINTS" id="PR00081">
    <property type="entry name" value="GDHRDH"/>
</dbReference>
<name>A0A6J4MCE9_9ACTN</name>